<dbReference type="PIRSF" id="PIRSF006232">
    <property type="entry name" value="Pirin"/>
    <property type="match status" value="1"/>
</dbReference>
<organism evidence="7">
    <name type="scientific">Vanderwaltozyma polyspora (strain ATCC 22028 / DSM 70294 / BCRC 21397 / CBS 2163 / NBRC 10782 / NRRL Y-8283 / UCD 57-17)</name>
    <name type="common">Kluyveromyces polysporus</name>
    <dbReference type="NCBI Taxonomy" id="436907"/>
    <lineage>
        <taxon>Eukaryota</taxon>
        <taxon>Fungi</taxon>
        <taxon>Dikarya</taxon>
        <taxon>Ascomycota</taxon>
        <taxon>Saccharomycotina</taxon>
        <taxon>Saccharomycetes</taxon>
        <taxon>Saccharomycetales</taxon>
        <taxon>Saccharomycetaceae</taxon>
        <taxon>Vanderwaltozyma</taxon>
    </lineage>
</organism>
<evidence type="ECO:0000256" key="1">
    <source>
        <dbReference type="ARBA" id="ARBA00008416"/>
    </source>
</evidence>
<evidence type="ECO:0008006" key="8">
    <source>
        <dbReference type="Google" id="ProtNLM"/>
    </source>
</evidence>
<keyword evidence="7" id="KW-1185">Reference proteome</keyword>
<evidence type="ECO:0000259" key="5">
    <source>
        <dbReference type="Pfam" id="PF05726"/>
    </source>
</evidence>
<name>A7TS17_VANPO</name>
<dbReference type="Gene3D" id="2.60.120.10">
    <property type="entry name" value="Jelly Rolls"/>
    <property type="match status" value="2"/>
</dbReference>
<feature type="binding site" evidence="2">
    <location>
        <position position="61"/>
    </location>
    <ligand>
        <name>Fe cation</name>
        <dbReference type="ChEBI" id="CHEBI:24875"/>
    </ligand>
</feature>
<dbReference type="PANTHER" id="PTHR13903:SF8">
    <property type="entry name" value="PIRIN"/>
    <property type="match status" value="1"/>
</dbReference>
<dbReference type="InterPro" id="IPR014710">
    <property type="entry name" value="RmlC-like_jellyroll"/>
</dbReference>
<reference evidence="6 7" key="1">
    <citation type="journal article" date="2007" name="Proc. Natl. Acad. Sci. U.S.A.">
        <title>Independent sorting-out of thousands of duplicated gene pairs in two yeast species descended from a whole-genome duplication.</title>
        <authorList>
            <person name="Scannell D.R."/>
            <person name="Frank A.C."/>
            <person name="Conant G.C."/>
            <person name="Byrne K.P."/>
            <person name="Woolfit M."/>
            <person name="Wolfe K.H."/>
        </authorList>
    </citation>
    <scope>NUCLEOTIDE SEQUENCE [LARGE SCALE GENOMIC DNA]</scope>
    <source>
        <strain evidence="7">ATCC 22028 / DSM 70294 / BCRC 21397 / CBS 2163 / NBRC 10782 / NRRL Y-8283 / UCD 57-17</strain>
    </source>
</reference>
<evidence type="ECO:0000256" key="3">
    <source>
        <dbReference type="RuleBase" id="RU003457"/>
    </source>
</evidence>
<feature type="binding site" evidence="2">
    <location>
        <position position="59"/>
    </location>
    <ligand>
        <name>Fe cation</name>
        <dbReference type="ChEBI" id="CHEBI:24875"/>
    </ligand>
</feature>
<protein>
    <recommendedName>
        <fullName evidence="8">Pirin-like protein</fullName>
    </recommendedName>
</protein>
<dbReference type="Pfam" id="PF02678">
    <property type="entry name" value="Pirin"/>
    <property type="match status" value="1"/>
</dbReference>
<evidence type="ECO:0000256" key="2">
    <source>
        <dbReference type="PIRSR" id="PIRSR006232-1"/>
    </source>
</evidence>
<proteinExistence type="inferred from homology"/>
<keyword evidence="2" id="KW-0479">Metal-binding</keyword>
<dbReference type="KEGG" id="vpo:Kpol_385p5"/>
<dbReference type="PANTHER" id="PTHR13903">
    <property type="entry name" value="PIRIN-RELATED"/>
    <property type="match status" value="1"/>
</dbReference>
<dbReference type="OrthoDB" id="198735at2759"/>
<dbReference type="CDD" id="cd02247">
    <property type="entry name" value="cupin_pirin_C"/>
    <property type="match status" value="1"/>
</dbReference>
<dbReference type="CDD" id="cd02909">
    <property type="entry name" value="cupin_pirin_N"/>
    <property type="match status" value="1"/>
</dbReference>
<dbReference type="GeneID" id="5542973"/>
<dbReference type="PhylomeDB" id="A7TS17"/>
<dbReference type="AlphaFoldDB" id="A7TS17"/>
<feature type="domain" description="Pirin C-terminal" evidence="5">
    <location>
        <begin position="185"/>
        <end position="279"/>
    </location>
</feature>
<dbReference type="SUPFAM" id="SSF51182">
    <property type="entry name" value="RmlC-like cupins"/>
    <property type="match status" value="1"/>
</dbReference>
<comment type="cofactor">
    <cofactor evidence="2">
        <name>Fe cation</name>
        <dbReference type="ChEBI" id="CHEBI:24875"/>
    </cofactor>
    <text evidence="2">Binds 1 Fe cation per subunit.</text>
</comment>
<evidence type="ECO:0000259" key="4">
    <source>
        <dbReference type="Pfam" id="PF02678"/>
    </source>
</evidence>
<feature type="binding site" evidence="2">
    <location>
        <position position="103"/>
    </location>
    <ligand>
        <name>Fe cation</name>
        <dbReference type="ChEBI" id="CHEBI:24875"/>
    </ligand>
</feature>
<dbReference type="OMA" id="GRMRHRD"/>
<gene>
    <name evidence="6" type="ORF">Kpol_385p5</name>
</gene>
<dbReference type="GO" id="GO:0046872">
    <property type="term" value="F:metal ion binding"/>
    <property type="evidence" value="ECO:0007669"/>
    <property type="project" value="UniProtKB-KW"/>
</dbReference>
<dbReference type="InterPro" id="IPR003829">
    <property type="entry name" value="Pirin_N_dom"/>
</dbReference>
<dbReference type="InterPro" id="IPR012093">
    <property type="entry name" value="Pirin"/>
</dbReference>
<evidence type="ECO:0000313" key="6">
    <source>
        <dbReference type="EMBL" id="EDO14936.1"/>
    </source>
</evidence>
<dbReference type="eggNOG" id="ENOG502QQ5A">
    <property type="taxonomic scope" value="Eukaryota"/>
</dbReference>
<dbReference type="HOGENOM" id="CLU_045717_0_2_1"/>
<dbReference type="InterPro" id="IPR011051">
    <property type="entry name" value="RmlC_Cupin_sf"/>
</dbReference>
<dbReference type="InterPro" id="IPR008778">
    <property type="entry name" value="Pirin_C_dom"/>
</dbReference>
<dbReference type="InParanoid" id="A7TS17"/>
<feature type="domain" description="Pirin N-terminal" evidence="4">
    <location>
        <begin position="25"/>
        <end position="123"/>
    </location>
</feature>
<keyword evidence="2" id="KW-0408">Iron</keyword>
<dbReference type="RefSeq" id="XP_001642794.1">
    <property type="nucleotide sequence ID" value="XM_001642744.1"/>
</dbReference>
<comment type="similarity">
    <text evidence="1 3">Belongs to the pirin family.</text>
</comment>
<dbReference type="Pfam" id="PF05726">
    <property type="entry name" value="Pirin_C"/>
    <property type="match status" value="1"/>
</dbReference>
<accession>A7TS17</accession>
<sequence>MSKQQNLRSIFKHFIAREQAEGVGARVRRSIGTMLLRKFSPFLMLDHFNVAPGAGFPDHPHHGQETITYVNEGMIAHEDFTGCKGVLYKGDLQFMTAGKAICHAEMPVQSNSGEHVVGLQLWVDLPTDMKNTEPRYRDLKNKEIPRANPTDDLEVEVISGNSYGVDSVKDLAYTPIDFYMYRGKKAGTEFTQNFSRDFNVFIYVLQGAITIGDQVFPQYSSIFFNTDGDAVGGTIAADNTEFAIIGGKILDQQTVQHGPFVEETKEKLIKVFYDYQSYSNGFERARNWKSSIRDGIKENDAPNHHN</sequence>
<feature type="binding site" evidence="2">
    <location>
        <position position="105"/>
    </location>
    <ligand>
        <name>Fe cation</name>
        <dbReference type="ChEBI" id="CHEBI:24875"/>
    </ligand>
</feature>
<dbReference type="EMBL" id="DS480495">
    <property type="protein sequence ID" value="EDO14936.1"/>
    <property type="molecule type" value="Genomic_DNA"/>
</dbReference>
<evidence type="ECO:0000313" key="7">
    <source>
        <dbReference type="Proteomes" id="UP000000267"/>
    </source>
</evidence>
<dbReference type="Proteomes" id="UP000000267">
    <property type="component" value="Unassembled WGS sequence"/>
</dbReference>